<dbReference type="Proteomes" id="UP001374599">
    <property type="component" value="Unassembled WGS sequence"/>
</dbReference>
<proteinExistence type="predicted"/>
<keyword evidence="2" id="KW-1185">Reference proteome</keyword>
<name>A0ACB5UPY5_9FIRM</name>
<organism evidence="1 2">
    <name type="scientific">Vallitalea maricola</name>
    <dbReference type="NCBI Taxonomy" id="3074433"/>
    <lineage>
        <taxon>Bacteria</taxon>
        <taxon>Bacillati</taxon>
        <taxon>Bacillota</taxon>
        <taxon>Clostridia</taxon>
        <taxon>Lachnospirales</taxon>
        <taxon>Vallitaleaceae</taxon>
        <taxon>Vallitalea</taxon>
    </lineage>
</organism>
<reference evidence="1" key="1">
    <citation type="submission" date="2023-09" db="EMBL/GenBank/DDBJ databases">
        <title>Vallitalea sediminicola and Vallitalea maricola sp. nov., anaerobic bacteria isolated from marine sediment.</title>
        <authorList>
            <person name="Hirano S."/>
            <person name="Maeda A."/>
            <person name="Terahara T."/>
            <person name="Mori K."/>
            <person name="Hamada M."/>
            <person name="Matsumoto R."/>
            <person name="Kobayashi T."/>
        </authorList>
    </citation>
    <scope>NUCLEOTIDE SEQUENCE</scope>
    <source>
        <strain evidence="1">AN17-2</strain>
    </source>
</reference>
<sequence length="177" mass="20123">MINLANYITITRIILVLLLLIIEPLSAKFFIIYTVCGISDMLDGYVARKTGTTSIIGEKLDSIADLLMVFIVIYKLYPIIQLPLKSYIWISVIIVIRVISMIIVFIKYRTFGILHTYANKVTGFLLFLSPLLLVLIQLNVLTFILCIFGSISAIEELIINIISNELELNKKSIFFIE</sequence>
<accession>A0ACB5UPY5</accession>
<dbReference type="EMBL" id="BTPU01000076">
    <property type="protein sequence ID" value="GMQ64614.1"/>
    <property type="molecule type" value="Genomic_DNA"/>
</dbReference>
<gene>
    <name evidence="1" type="ORF">AN2V17_38520</name>
</gene>
<evidence type="ECO:0000313" key="1">
    <source>
        <dbReference type="EMBL" id="GMQ64614.1"/>
    </source>
</evidence>
<evidence type="ECO:0000313" key="2">
    <source>
        <dbReference type="Proteomes" id="UP001374599"/>
    </source>
</evidence>
<comment type="caution">
    <text evidence="1">The sequence shown here is derived from an EMBL/GenBank/DDBJ whole genome shotgun (WGS) entry which is preliminary data.</text>
</comment>
<protein>
    <submittedName>
        <fullName evidence="1">CDP-alcohol phosphatidyltransferase family protein</fullName>
    </submittedName>
</protein>